<proteinExistence type="predicted"/>
<reference evidence="2 3" key="1">
    <citation type="submission" date="2024-02" db="EMBL/GenBank/DDBJ databases">
        <title>High-quality chromosome-scale genome assembly of Pensacola bahiagrass (Paspalum notatum Flugge var. saurae).</title>
        <authorList>
            <person name="Vega J.M."/>
            <person name="Podio M."/>
            <person name="Orjuela J."/>
            <person name="Siena L.A."/>
            <person name="Pessino S.C."/>
            <person name="Combes M.C."/>
            <person name="Mariac C."/>
            <person name="Albertini E."/>
            <person name="Pupilli F."/>
            <person name="Ortiz J.P.A."/>
            <person name="Leblanc O."/>
        </authorList>
    </citation>
    <scope>NUCLEOTIDE SEQUENCE [LARGE SCALE GENOMIC DNA]</scope>
    <source>
        <strain evidence="2">R1</strain>
        <tissue evidence="2">Leaf</tissue>
    </source>
</reference>
<evidence type="ECO:0000313" key="3">
    <source>
        <dbReference type="Proteomes" id="UP001341281"/>
    </source>
</evidence>
<dbReference type="AlphaFoldDB" id="A0AAQ3TRY2"/>
<feature type="region of interest" description="Disordered" evidence="1">
    <location>
        <begin position="97"/>
        <end position="123"/>
    </location>
</feature>
<organism evidence="2 3">
    <name type="scientific">Paspalum notatum var. saurae</name>
    <dbReference type="NCBI Taxonomy" id="547442"/>
    <lineage>
        <taxon>Eukaryota</taxon>
        <taxon>Viridiplantae</taxon>
        <taxon>Streptophyta</taxon>
        <taxon>Embryophyta</taxon>
        <taxon>Tracheophyta</taxon>
        <taxon>Spermatophyta</taxon>
        <taxon>Magnoliopsida</taxon>
        <taxon>Liliopsida</taxon>
        <taxon>Poales</taxon>
        <taxon>Poaceae</taxon>
        <taxon>PACMAD clade</taxon>
        <taxon>Panicoideae</taxon>
        <taxon>Andropogonodae</taxon>
        <taxon>Paspaleae</taxon>
        <taxon>Paspalinae</taxon>
        <taxon>Paspalum</taxon>
    </lineage>
</organism>
<evidence type="ECO:0000313" key="2">
    <source>
        <dbReference type="EMBL" id="WVZ76897.1"/>
    </source>
</evidence>
<dbReference type="EMBL" id="CP144749">
    <property type="protein sequence ID" value="WVZ76897.1"/>
    <property type="molecule type" value="Genomic_DNA"/>
</dbReference>
<protein>
    <submittedName>
        <fullName evidence="2">Uncharacterized protein</fullName>
    </submittedName>
</protein>
<keyword evidence="3" id="KW-1185">Reference proteome</keyword>
<gene>
    <name evidence="2" type="ORF">U9M48_024816</name>
</gene>
<feature type="compositionally biased region" description="Pro residues" evidence="1">
    <location>
        <begin position="62"/>
        <end position="74"/>
    </location>
</feature>
<sequence>MGQNPLSDRPTLHALLDPSLLAPPYPASTAALTSLRRRSSLHLDASCAWRPGRTISTWRLPQPTPSARWPPPPGRVSARSPPLLGATSSRCLGRPSLVGGLAAHGPAPRPAPPPGSSTTPPSANASCIPAALGPAAIALCFLLARGIWEEDGRCHGERYDKRRNPLMVRLCMLAMAARHMDENVPAIEADRCPSRIKAATTTTTVGNVCSDAVSYSSGF</sequence>
<dbReference type="Proteomes" id="UP001341281">
    <property type="component" value="Chromosome 05"/>
</dbReference>
<feature type="region of interest" description="Disordered" evidence="1">
    <location>
        <begin position="58"/>
        <end position="85"/>
    </location>
</feature>
<name>A0AAQ3TRY2_PASNO</name>
<accession>A0AAQ3TRY2</accession>
<evidence type="ECO:0000256" key="1">
    <source>
        <dbReference type="SAM" id="MobiDB-lite"/>
    </source>
</evidence>